<evidence type="ECO:0000256" key="7">
    <source>
        <dbReference type="ARBA" id="ARBA00023015"/>
    </source>
</evidence>
<dbReference type="Pfam" id="PF04065">
    <property type="entry name" value="Not3"/>
    <property type="match status" value="1"/>
</dbReference>
<evidence type="ECO:0000256" key="10">
    <source>
        <dbReference type="SAM" id="MobiDB-lite"/>
    </source>
</evidence>
<dbReference type="PIRSF" id="PIRSF005290">
    <property type="entry name" value="NOT_su_3_5"/>
    <property type="match status" value="1"/>
</dbReference>
<feature type="region of interest" description="Disordered" evidence="10">
    <location>
        <begin position="147"/>
        <end position="175"/>
    </location>
</feature>
<dbReference type="InterPro" id="IPR040168">
    <property type="entry name" value="Not2/3/5"/>
</dbReference>
<comment type="subcellular location">
    <subcellularLocation>
        <location evidence="2">Cytoplasm</location>
    </subcellularLocation>
    <subcellularLocation>
        <location evidence="1">Nucleus</location>
    </subcellularLocation>
</comment>
<dbReference type="InterPro" id="IPR038635">
    <property type="entry name" value="CCR4-NOT_su2/3/5_C_sf"/>
</dbReference>
<keyword evidence="8" id="KW-0804">Transcription</keyword>
<feature type="compositionally biased region" description="Basic and acidic residues" evidence="10">
    <location>
        <begin position="262"/>
        <end position="275"/>
    </location>
</feature>
<feature type="compositionally biased region" description="Pro residues" evidence="10">
    <location>
        <begin position="592"/>
        <end position="604"/>
    </location>
</feature>
<dbReference type="AlphaFoldDB" id="A0A7S1F1T5"/>
<protein>
    <recommendedName>
        <fullName evidence="14">CCR4-NOT transcription complex subunit 3</fullName>
    </recommendedName>
</protein>
<dbReference type="PRINTS" id="PR01217">
    <property type="entry name" value="PRICHEXTENSN"/>
</dbReference>
<evidence type="ECO:0000259" key="11">
    <source>
        <dbReference type="Pfam" id="PF04065"/>
    </source>
</evidence>
<sequence length="845" mass="91927">MAANRKLQAEIDKVLKKVDEGIEEFNNVWDSVHGATHANQREKFEAELKTQIKKLQRDREQIKTWQSDKSIKDKNSLAESRRKIEVEMERFKEFERDAKTKQYSKEGLSKSDRVDPYEKERNEHRAWMQESIDGLQVQIEEIEADLEAQNSKTRKNESGKKKSSKQDEALHLQTVQETHRWHATKLEQLLRMLDNEDVALEELEGLRVAVEDYVSRGSAENDFQTCEDIYETFGLEDLEEYLSKDLHRRDSEIPSEPPAENDAPREAERGRRRGEEEDVSAKAPTRRAAAAVGSPASWETGKAHAPPATLPPARPRGKDDPPNPQKAWPAMVSVWQNPLPPTPAEKGPGVVPPKGPPAPRPAPTLPPPMQPAPDRPPPPGQAPVLNSPPHQPPPKPAPHQPPQMQPAGPPQMQPPTQAPPQPPLPSPPVGSPPRPQVQGPGTLAGIVSTTPMPPPPSMAPPAPQDGAAAVAAAAAATAAATAPSVTSASQPAALSEPPATAPPPPPPPLLPPPPPSPAPAPGGPPASSPFALPGTDREPPSWPPSALYLQEPKVPPTEARNVSVEGTLSGGSFEPPKWQAPAQVSNFIRGEAPPPPSESPPPPPSDEHSAERARAPSPEAATFGSTSVAQLGGLAPSLAPGAAPTGPVPSRPDRGLATDGAGALSTSLALGVRPPETTGAGGALSTTPESGGALSPRKLQALQLLAASHHHVPLPSDGRRSRRYVPRNPYVHMDTRGTAAYPTTPTRNYDDPAMFEKYDLDTLFFIFYYQQGSYQQHLAAKELKKLSWRYHTKYLTWFQRHEEPRMTATDFERGAYVYFDHDSGWCQRIKSDFTFEYQFLEDEPM</sequence>
<dbReference type="EMBL" id="HBFQ01017098">
    <property type="protein sequence ID" value="CAD8837538.1"/>
    <property type="molecule type" value="Transcribed_RNA"/>
</dbReference>
<feature type="compositionally biased region" description="Low complexity" evidence="10">
    <location>
        <begin position="631"/>
        <end position="645"/>
    </location>
</feature>
<dbReference type="Gene3D" id="2.30.30.1020">
    <property type="entry name" value="CCR4-NOT complex subunit 2/3/5, C-terminal domain"/>
    <property type="match status" value="1"/>
</dbReference>
<dbReference type="PANTHER" id="PTHR23326">
    <property type="entry name" value="CCR4 NOT-RELATED"/>
    <property type="match status" value="1"/>
</dbReference>
<feature type="compositionally biased region" description="Pro residues" evidence="10">
    <location>
        <begin position="350"/>
        <end position="381"/>
    </location>
</feature>
<evidence type="ECO:0000256" key="9">
    <source>
        <dbReference type="ARBA" id="ARBA00023242"/>
    </source>
</evidence>
<evidence type="ECO:0000256" key="3">
    <source>
        <dbReference type="ARBA" id="ARBA00007682"/>
    </source>
</evidence>
<evidence type="ECO:0000256" key="4">
    <source>
        <dbReference type="ARBA" id="ARBA00022490"/>
    </source>
</evidence>
<evidence type="ECO:0008006" key="14">
    <source>
        <dbReference type="Google" id="ProtNLM"/>
    </source>
</evidence>
<keyword evidence="6" id="KW-0597">Phosphoprotein</keyword>
<feature type="domain" description="NOT2/NOT3/NOT5 C-terminal" evidence="12">
    <location>
        <begin position="721"/>
        <end position="840"/>
    </location>
</feature>
<feature type="compositionally biased region" description="Pro residues" evidence="10">
    <location>
        <begin position="389"/>
        <end position="435"/>
    </location>
</feature>
<proteinExistence type="inferred from homology"/>
<gene>
    <name evidence="13" type="ORF">NSCI0253_LOCUS11886</name>
</gene>
<dbReference type="GO" id="GO:0005737">
    <property type="term" value="C:cytoplasm"/>
    <property type="evidence" value="ECO:0007669"/>
    <property type="project" value="UniProtKB-SubCell"/>
</dbReference>
<evidence type="ECO:0000256" key="1">
    <source>
        <dbReference type="ARBA" id="ARBA00004123"/>
    </source>
</evidence>
<evidence type="ECO:0000256" key="5">
    <source>
        <dbReference type="ARBA" id="ARBA00022491"/>
    </source>
</evidence>
<comment type="similarity">
    <text evidence="3">Belongs to the CNOT2/3/5 family.</text>
</comment>
<evidence type="ECO:0000313" key="13">
    <source>
        <dbReference type="EMBL" id="CAD8837538.1"/>
    </source>
</evidence>
<dbReference type="GO" id="GO:0005634">
    <property type="term" value="C:nucleus"/>
    <property type="evidence" value="ECO:0007669"/>
    <property type="project" value="UniProtKB-SubCell"/>
</dbReference>
<evidence type="ECO:0000259" key="12">
    <source>
        <dbReference type="Pfam" id="PF04153"/>
    </source>
</evidence>
<evidence type="ECO:0000256" key="8">
    <source>
        <dbReference type="ARBA" id="ARBA00023163"/>
    </source>
</evidence>
<keyword evidence="7" id="KW-0805">Transcription regulation</keyword>
<evidence type="ECO:0000256" key="6">
    <source>
        <dbReference type="ARBA" id="ARBA00022553"/>
    </source>
</evidence>
<dbReference type="InterPro" id="IPR012270">
    <property type="entry name" value="CCR4-NOT_su3/5"/>
</dbReference>
<dbReference type="Pfam" id="PF04153">
    <property type="entry name" value="NOT2_3_5_C"/>
    <property type="match status" value="1"/>
</dbReference>
<dbReference type="GO" id="GO:0030015">
    <property type="term" value="C:CCR4-NOT core complex"/>
    <property type="evidence" value="ECO:0007669"/>
    <property type="project" value="InterPro"/>
</dbReference>
<evidence type="ECO:0000256" key="2">
    <source>
        <dbReference type="ARBA" id="ARBA00004496"/>
    </source>
</evidence>
<dbReference type="InterPro" id="IPR007207">
    <property type="entry name" value="Not_N"/>
</dbReference>
<feature type="compositionally biased region" description="Basic and acidic residues" evidence="10">
    <location>
        <begin position="605"/>
        <end position="614"/>
    </location>
</feature>
<dbReference type="GO" id="GO:0006355">
    <property type="term" value="P:regulation of DNA-templated transcription"/>
    <property type="evidence" value="ECO:0007669"/>
    <property type="project" value="InterPro"/>
</dbReference>
<feature type="domain" description="CCR4-Not complex component Not N-terminal" evidence="11">
    <location>
        <begin position="4"/>
        <end position="235"/>
    </location>
</feature>
<feature type="compositionally biased region" description="Low complexity" evidence="10">
    <location>
        <begin position="281"/>
        <end position="291"/>
    </location>
</feature>
<accession>A0A7S1F1T5</accession>
<feature type="compositionally biased region" description="Pro residues" evidence="10">
    <location>
        <begin position="499"/>
        <end position="527"/>
    </location>
</feature>
<feature type="compositionally biased region" description="Basic and acidic residues" evidence="10">
    <location>
        <begin position="154"/>
        <end position="170"/>
    </location>
</feature>
<organism evidence="13">
    <name type="scientific">Noctiluca scintillans</name>
    <name type="common">Sea sparkle</name>
    <name type="synonym">Red tide dinoflagellate</name>
    <dbReference type="NCBI Taxonomy" id="2966"/>
    <lineage>
        <taxon>Eukaryota</taxon>
        <taxon>Sar</taxon>
        <taxon>Alveolata</taxon>
        <taxon>Dinophyceae</taxon>
        <taxon>Noctilucales</taxon>
        <taxon>Noctilucaceae</taxon>
        <taxon>Noctiluca</taxon>
    </lineage>
</organism>
<dbReference type="InterPro" id="IPR007282">
    <property type="entry name" value="NOT2/3/5_C"/>
</dbReference>
<keyword evidence="5" id="KW-0678">Repressor</keyword>
<feature type="region of interest" description="Disordered" evidence="10">
    <location>
        <begin position="95"/>
        <end position="120"/>
    </location>
</feature>
<name>A0A7S1F1T5_NOCSC</name>
<feature type="region of interest" description="Disordered" evidence="10">
    <location>
        <begin position="248"/>
        <end position="694"/>
    </location>
</feature>
<keyword evidence="9" id="KW-0539">Nucleus</keyword>
<feature type="compositionally biased region" description="Pro residues" evidence="10">
    <location>
        <begin position="451"/>
        <end position="463"/>
    </location>
</feature>
<keyword evidence="4" id="KW-0963">Cytoplasm</keyword>
<feature type="compositionally biased region" description="Low complexity" evidence="10">
    <location>
        <begin position="464"/>
        <end position="498"/>
    </location>
</feature>
<reference evidence="13" key="1">
    <citation type="submission" date="2021-01" db="EMBL/GenBank/DDBJ databases">
        <authorList>
            <person name="Corre E."/>
            <person name="Pelletier E."/>
            <person name="Niang G."/>
            <person name="Scheremetjew M."/>
            <person name="Finn R."/>
            <person name="Kale V."/>
            <person name="Holt S."/>
            <person name="Cochrane G."/>
            <person name="Meng A."/>
            <person name="Brown T."/>
            <person name="Cohen L."/>
        </authorList>
    </citation>
    <scope>NUCLEOTIDE SEQUENCE</scope>
</reference>